<dbReference type="InterPro" id="IPR053164">
    <property type="entry name" value="IS1016-like_transposase"/>
</dbReference>
<protein>
    <recommendedName>
        <fullName evidence="3">Transposase</fullName>
    </recommendedName>
</protein>
<dbReference type="EMBL" id="OU900095">
    <property type="protein sequence ID" value="CAG9858401.1"/>
    <property type="molecule type" value="Genomic_DNA"/>
</dbReference>
<gene>
    <name evidence="1" type="ORF">PHYEVI_LOCUS4790</name>
</gene>
<dbReference type="Proteomes" id="UP001153712">
    <property type="component" value="Chromosome 2"/>
</dbReference>
<reference evidence="1" key="1">
    <citation type="submission" date="2022-01" db="EMBL/GenBank/DDBJ databases">
        <authorList>
            <person name="King R."/>
        </authorList>
    </citation>
    <scope>NUCLEOTIDE SEQUENCE</scope>
</reference>
<dbReference type="PANTHER" id="PTHR47163:SF2">
    <property type="entry name" value="SI:DKEY-17M8.2"/>
    <property type="match status" value="1"/>
</dbReference>
<name>A0A9N9XQS7_PHYSR</name>
<dbReference type="PANTHER" id="PTHR47163">
    <property type="entry name" value="DDE_TNP_IS1595 DOMAIN-CONTAINING PROTEIN"/>
    <property type="match status" value="1"/>
</dbReference>
<evidence type="ECO:0008006" key="3">
    <source>
        <dbReference type="Google" id="ProtNLM"/>
    </source>
</evidence>
<evidence type="ECO:0000313" key="1">
    <source>
        <dbReference type="EMBL" id="CAG9858401.1"/>
    </source>
</evidence>
<evidence type="ECO:0000313" key="2">
    <source>
        <dbReference type="Proteomes" id="UP001153712"/>
    </source>
</evidence>
<proteinExistence type="predicted"/>
<dbReference type="OrthoDB" id="424490at2759"/>
<keyword evidence="2" id="KW-1185">Reference proteome</keyword>
<organism evidence="1 2">
    <name type="scientific">Phyllotreta striolata</name>
    <name type="common">Striped flea beetle</name>
    <name type="synonym">Crioceris striolata</name>
    <dbReference type="NCBI Taxonomy" id="444603"/>
    <lineage>
        <taxon>Eukaryota</taxon>
        <taxon>Metazoa</taxon>
        <taxon>Ecdysozoa</taxon>
        <taxon>Arthropoda</taxon>
        <taxon>Hexapoda</taxon>
        <taxon>Insecta</taxon>
        <taxon>Pterygota</taxon>
        <taxon>Neoptera</taxon>
        <taxon>Endopterygota</taxon>
        <taxon>Coleoptera</taxon>
        <taxon>Polyphaga</taxon>
        <taxon>Cucujiformia</taxon>
        <taxon>Chrysomeloidea</taxon>
        <taxon>Chrysomelidae</taxon>
        <taxon>Galerucinae</taxon>
        <taxon>Alticini</taxon>
        <taxon>Phyllotreta</taxon>
    </lineage>
</organism>
<dbReference type="AlphaFoldDB" id="A0A9N9XQS7"/>
<sequence length="537" mass="63179">MDFLDSLDDFRRHVSRIGIRQFLLDSNLLPAVIPCTSCAGGKCRMNKTGRSLLFYRCSTRTCRRKQSIKKNTVFDSVNIRMEFYVEVLVMWFLKYPPRDIIRESSLVRNTVYQCLRNIRELVFVYLEEMARPIGGPGVVVEIDETVYDKRRYNLERVTSDEWLVSGICRESRTWFLQRVEKPTAQGLRELIEKWVLPGSVIVTDTWQGCMNLNFSLEHFVEPDVGRKRSRVSELASEAKKDLWRRYGKMSAHHEILMDLDDFRRHVSRIGIRQFLLDSNLLPAVIPCTSCAGGKCRMNKTGRSLLFYRCSTRTCRRKQSIKKNTVFDSVNIRMEFHVEVLVMWFLKYPPRDIIRESSLERKTVYQCLKNIRELVFVYLEEMARPIGGPGAVVEIDETVYDKRRYNLERVTSDEWLVSGICRENRTWFLQRVEKPTAQGLRELIEKWVLPGSVIVTDAWQGCMNLNFSLEHFVEPDVGRRKSRVSELASEAKKDLWRRYGKMSAHHEILMEYMWRTMNLTPQDMFLSFVQANNLFFPN</sequence>
<accession>A0A9N9XQS7</accession>